<sequence length="525" mass="54777">MRPLSFTSALEHTYARDIPGGSAPAAPQAAPQPRLLWFNRDLAQELGLPTDGVSDDDLAQCFSGNALPTGSQPVAQAYAGHQFGRFSPQLGDGRALLLGELRAPDGSLCDLALKGSGRTPFSRGGDGLAAVGPMLREALMGESLHALGVPTTRALAVVATGGTVRRDTALPGAVLCRVAASHIRVGTFEYFAAREDTAALQALLAHTVARHDPTLAALPAEEQALALLQAVVRRQAHLIAQWMDIGLIHGVMNTDNMTLSGETIDFGPCAMLEAHDPAAVFSSIDLGGRYAYGNQPRIAAWNLARLAEALLPLMVPPSADPAAAIPAATEAVQAFASHYGAARLALARSRWGLDAPGPADAALDAGDNRLLDDWLALLHAHRVDHTLAGWHLAGAWPGAGMGAGMGANTGASGGLHALFGAEAQAPLNAWLARWQQRLAQAGPGTMPAAQARARLRQHSPWIIARNHRVEEALAAATAGDLAPFDALMAALRQPFSPDGQDARRAPYAEAAAPDITAGYQTFCGT</sequence>
<evidence type="ECO:0000313" key="2">
    <source>
        <dbReference type="Proteomes" id="UP001364695"/>
    </source>
</evidence>
<dbReference type="EMBL" id="JAWDIE010000006">
    <property type="protein sequence ID" value="MEJ7137896.1"/>
    <property type="molecule type" value="Genomic_DNA"/>
</dbReference>
<reference evidence="1" key="1">
    <citation type="submission" date="2023-10" db="EMBL/GenBank/DDBJ databases">
        <title>Amphibacter perezi, gen. nov., sp. nov. a novel taxa of the family Comamonadaceae, class Betaproteobacteria isolated from the skin microbiota of Pelophylax perezi from different populations.</title>
        <authorList>
            <person name="Costa S."/>
            <person name="Proenca D.N."/>
            <person name="Lopes I."/>
            <person name="Morais P.V."/>
        </authorList>
    </citation>
    <scope>NUCLEOTIDE SEQUENCE</scope>
    <source>
        <strain evidence="1">SL12-8</strain>
    </source>
</reference>
<dbReference type="Proteomes" id="UP001364695">
    <property type="component" value="Unassembled WGS sequence"/>
</dbReference>
<proteinExistence type="predicted"/>
<name>A0ACC6P0X5_9BURK</name>
<protein>
    <submittedName>
        <fullName evidence="1">YdiU family protein</fullName>
    </submittedName>
</protein>
<accession>A0ACC6P0X5</accession>
<comment type="caution">
    <text evidence="1">The sequence shown here is derived from an EMBL/GenBank/DDBJ whole genome shotgun (WGS) entry which is preliminary data.</text>
</comment>
<gene>
    <name evidence="1" type="ORF">RV045_05540</name>
</gene>
<evidence type="ECO:0000313" key="1">
    <source>
        <dbReference type="EMBL" id="MEJ7137896.1"/>
    </source>
</evidence>
<organism evidence="1 2">
    <name type="scientific">Amphibiibacter pelophylacis</name>
    <dbReference type="NCBI Taxonomy" id="1799477"/>
    <lineage>
        <taxon>Bacteria</taxon>
        <taxon>Pseudomonadati</taxon>
        <taxon>Pseudomonadota</taxon>
        <taxon>Betaproteobacteria</taxon>
        <taxon>Burkholderiales</taxon>
        <taxon>Sphaerotilaceae</taxon>
        <taxon>Amphibiibacter</taxon>
    </lineage>
</organism>
<keyword evidence="2" id="KW-1185">Reference proteome</keyword>